<evidence type="ECO:0000259" key="1">
    <source>
        <dbReference type="Pfam" id="PF08450"/>
    </source>
</evidence>
<gene>
    <name evidence="2" type="ORF">AFUS01_LOCUS17262</name>
</gene>
<dbReference type="GO" id="GO:0004341">
    <property type="term" value="F:gluconolactonase activity"/>
    <property type="evidence" value="ECO:0007669"/>
    <property type="project" value="TreeGrafter"/>
</dbReference>
<comment type="caution">
    <text evidence="2">The sequence shown here is derived from an EMBL/GenBank/DDBJ whole genome shotgun (WGS) entry which is preliminary data.</text>
</comment>
<dbReference type="AlphaFoldDB" id="A0A8J2K2Q8"/>
<evidence type="ECO:0000313" key="2">
    <source>
        <dbReference type="EMBL" id="CAG7728488.1"/>
    </source>
</evidence>
<dbReference type="Pfam" id="PF08450">
    <property type="entry name" value="SGL"/>
    <property type="match status" value="1"/>
</dbReference>
<reference evidence="2" key="1">
    <citation type="submission" date="2021-06" db="EMBL/GenBank/DDBJ databases">
        <authorList>
            <person name="Hodson N. C."/>
            <person name="Mongue J. A."/>
            <person name="Jaron S. K."/>
        </authorList>
    </citation>
    <scope>NUCLEOTIDE SEQUENCE</scope>
</reference>
<dbReference type="PANTHER" id="PTHR10907">
    <property type="entry name" value="REGUCALCIN"/>
    <property type="match status" value="1"/>
</dbReference>
<proteinExistence type="predicted"/>
<dbReference type="PANTHER" id="PTHR10907:SF66">
    <property type="entry name" value="MIP34848P1-RELATED"/>
    <property type="match status" value="1"/>
</dbReference>
<accession>A0A8J2K2Q8</accession>
<dbReference type="GO" id="GO:0005509">
    <property type="term" value="F:calcium ion binding"/>
    <property type="evidence" value="ECO:0007669"/>
    <property type="project" value="TreeGrafter"/>
</dbReference>
<dbReference type="OrthoDB" id="423498at2759"/>
<keyword evidence="3" id="KW-1185">Reference proteome</keyword>
<dbReference type="EMBL" id="CAJVCH010164302">
    <property type="protein sequence ID" value="CAG7728488.1"/>
    <property type="molecule type" value="Genomic_DNA"/>
</dbReference>
<name>A0A8J2K2Q8_9HEXA</name>
<sequence length="318" mass="34525">MTEVAVEVVVKGLGLGEGPHWDGNKQELYFVDVFDPSIQRYVLATGEVFKLPLPSSPSFIIPVDKSENKFVIGYHRHLALLEWDGVSTTYKNLKPFADLSTKYPGARYNDAKCDALGRLWVGTFGMTDEFSVVTGIGALLSVDAAGVVQEHMDKIELSNGLGWSKDSTKMYFIDTYGFLVYVFDYDIKKGQTSNKRVLLDTKKAGISGSPDGMCIDAEDKLWVAFFTAGKILQLDGTTGVVLRTIDLAQKVSNITSLTFGGPNLDTLFVTTGKYGVVPEQKSAPSSATEEYAGAVLKISNLQAKGPGSGVKYSENLSL</sequence>
<evidence type="ECO:0000313" key="3">
    <source>
        <dbReference type="Proteomes" id="UP000708208"/>
    </source>
</evidence>
<protein>
    <recommendedName>
        <fullName evidence="1">SMP-30/Gluconolactonase/LRE-like region domain-containing protein</fullName>
    </recommendedName>
</protein>
<dbReference type="GO" id="GO:0019853">
    <property type="term" value="P:L-ascorbic acid biosynthetic process"/>
    <property type="evidence" value="ECO:0007669"/>
    <property type="project" value="TreeGrafter"/>
</dbReference>
<dbReference type="Proteomes" id="UP000708208">
    <property type="component" value="Unassembled WGS sequence"/>
</dbReference>
<organism evidence="2 3">
    <name type="scientific">Allacma fusca</name>
    <dbReference type="NCBI Taxonomy" id="39272"/>
    <lineage>
        <taxon>Eukaryota</taxon>
        <taxon>Metazoa</taxon>
        <taxon>Ecdysozoa</taxon>
        <taxon>Arthropoda</taxon>
        <taxon>Hexapoda</taxon>
        <taxon>Collembola</taxon>
        <taxon>Symphypleona</taxon>
        <taxon>Sminthuridae</taxon>
        <taxon>Allacma</taxon>
    </lineage>
</organism>
<dbReference type="InterPro" id="IPR013658">
    <property type="entry name" value="SGL"/>
</dbReference>
<feature type="domain" description="SMP-30/Gluconolactonase/LRE-like region" evidence="1">
    <location>
        <begin position="15"/>
        <end position="272"/>
    </location>
</feature>